<dbReference type="InterPro" id="IPR004960">
    <property type="entry name" value="LipA_acyltrans"/>
</dbReference>
<evidence type="ECO:0000256" key="4">
    <source>
        <dbReference type="ARBA" id="ARBA00022679"/>
    </source>
</evidence>
<comment type="subcellular location">
    <subcellularLocation>
        <location evidence="1">Cell inner membrane</location>
    </subcellularLocation>
</comment>
<dbReference type="GO" id="GO:0009247">
    <property type="term" value="P:glycolipid biosynthetic process"/>
    <property type="evidence" value="ECO:0007669"/>
    <property type="project" value="UniProtKB-ARBA"/>
</dbReference>
<keyword evidence="6 7" id="KW-0012">Acyltransferase</keyword>
<dbReference type="Pfam" id="PF03279">
    <property type="entry name" value="Lip_A_acyltrans"/>
    <property type="match status" value="1"/>
</dbReference>
<evidence type="ECO:0000256" key="6">
    <source>
        <dbReference type="ARBA" id="ARBA00023315"/>
    </source>
</evidence>
<keyword evidence="5" id="KW-0472">Membrane</keyword>
<dbReference type="RefSeq" id="WP_167960488.1">
    <property type="nucleotide sequence ID" value="NZ_JAATJJ010000001.1"/>
</dbReference>
<evidence type="ECO:0000313" key="8">
    <source>
        <dbReference type="Proteomes" id="UP000590442"/>
    </source>
</evidence>
<reference evidence="7 8" key="1">
    <citation type="submission" date="2020-03" db="EMBL/GenBank/DDBJ databases">
        <title>Genomic Encyclopedia of Type Strains, Phase IV (KMG-IV): sequencing the most valuable type-strain genomes for metagenomic binning, comparative biology and taxonomic classification.</title>
        <authorList>
            <person name="Goeker M."/>
        </authorList>
    </citation>
    <scope>NUCLEOTIDE SEQUENCE [LARGE SCALE GENOMIC DNA]</scope>
    <source>
        <strain evidence="7 8">DSM 29762</strain>
    </source>
</reference>
<evidence type="ECO:0000256" key="3">
    <source>
        <dbReference type="ARBA" id="ARBA00022519"/>
    </source>
</evidence>
<dbReference type="PANTHER" id="PTHR30606:SF10">
    <property type="entry name" value="PHOSPHATIDYLINOSITOL MANNOSIDE ACYLTRANSFERASE"/>
    <property type="match status" value="1"/>
</dbReference>
<dbReference type="GO" id="GO:0008913">
    <property type="term" value="F:Kdo2-lipid IVA acyltransferase activity"/>
    <property type="evidence" value="ECO:0007669"/>
    <property type="project" value="UniProtKB-EC"/>
</dbReference>
<dbReference type="GO" id="GO:0005886">
    <property type="term" value="C:plasma membrane"/>
    <property type="evidence" value="ECO:0007669"/>
    <property type="project" value="UniProtKB-SubCell"/>
</dbReference>
<name>A0A846QSU5_9FLAO</name>
<keyword evidence="8" id="KW-1185">Reference proteome</keyword>
<dbReference type="PIRSF" id="PIRSF026649">
    <property type="entry name" value="MsbB"/>
    <property type="match status" value="1"/>
</dbReference>
<gene>
    <name evidence="7" type="ORF">GGR42_000492</name>
</gene>
<keyword evidence="2" id="KW-1003">Cell membrane</keyword>
<organism evidence="7 8">
    <name type="scientific">Saonia flava</name>
    <dbReference type="NCBI Taxonomy" id="523696"/>
    <lineage>
        <taxon>Bacteria</taxon>
        <taxon>Pseudomonadati</taxon>
        <taxon>Bacteroidota</taxon>
        <taxon>Flavobacteriia</taxon>
        <taxon>Flavobacteriales</taxon>
        <taxon>Flavobacteriaceae</taxon>
        <taxon>Saonia</taxon>
    </lineage>
</organism>
<protein>
    <submittedName>
        <fullName evidence="7">KDO2-lipid IV(A) lauroyltransferase</fullName>
        <ecNumber evidence="7">2.3.1.241</ecNumber>
    </submittedName>
</protein>
<dbReference type="EMBL" id="JAATJJ010000001">
    <property type="protein sequence ID" value="NJB70030.1"/>
    <property type="molecule type" value="Genomic_DNA"/>
</dbReference>
<keyword evidence="3" id="KW-0997">Cell inner membrane</keyword>
<evidence type="ECO:0000313" key="7">
    <source>
        <dbReference type="EMBL" id="NJB70030.1"/>
    </source>
</evidence>
<evidence type="ECO:0000256" key="5">
    <source>
        <dbReference type="ARBA" id="ARBA00023136"/>
    </source>
</evidence>
<keyword evidence="4 7" id="KW-0808">Transferase</keyword>
<dbReference type="EC" id="2.3.1.241" evidence="7"/>
<dbReference type="AlphaFoldDB" id="A0A846QSU5"/>
<dbReference type="Proteomes" id="UP000590442">
    <property type="component" value="Unassembled WGS sequence"/>
</dbReference>
<dbReference type="PANTHER" id="PTHR30606">
    <property type="entry name" value="LIPID A BIOSYNTHESIS LAUROYL ACYLTRANSFERASE"/>
    <property type="match status" value="1"/>
</dbReference>
<proteinExistence type="predicted"/>
<accession>A0A846QSU5</accession>
<dbReference type="CDD" id="cd07984">
    <property type="entry name" value="LPLAT_LABLAT-like"/>
    <property type="match status" value="1"/>
</dbReference>
<evidence type="ECO:0000256" key="2">
    <source>
        <dbReference type="ARBA" id="ARBA00022475"/>
    </source>
</evidence>
<sequence>MQRVIYILAYPLLWLISKLPFPILYLFSDFVFFLVYTVFGYRKKVVETNLKLVFPDKTDVEIKTIRRKFYSHLCDTFLEMIKPLGMSPFEMKKRFKIANIDTLKAIEKDKTVLIPCAHYANWEWNVSLSLHSQNKGYAVYQKVGNKYFDNLIKRVRSKWNTELIIQQETVKTVLRNQKEGIKAIFGMVSDQSPQISHTKYWSEFMGITVPIHTGVETLARKFDLAVVFIKVSKVKRGYYQAEFIPITTSGKQTKEHEITDAFLRLTEEQIKEAPQYYLWTHRRWKHRNKVPKKLT</sequence>
<evidence type="ECO:0000256" key="1">
    <source>
        <dbReference type="ARBA" id="ARBA00004533"/>
    </source>
</evidence>
<comment type="caution">
    <text evidence="7">The sequence shown here is derived from an EMBL/GenBank/DDBJ whole genome shotgun (WGS) entry which is preliminary data.</text>
</comment>